<sequence>MVLAHDTLLEIPSEEQNLDRYSPIDGEDDGDVGAEVAHDATELRPDGGLEAEVGGEAVAVAPPLTFEEKGGVGGCCSSGRQRLSLSSLQLDELVPNLGEATAPSRLYVAPPLLEKFE</sequence>
<protein>
    <submittedName>
        <fullName evidence="1">Uncharacterized protein</fullName>
    </submittedName>
</protein>
<name>A0A7J0EEM8_9ERIC</name>
<keyword evidence="2" id="KW-1185">Reference proteome</keyword>
<reference evidence="1 2" key="1">
    <citation type="submission" date="2019-07" db="EMBL/GenBank/DDBJ databases">
        <title>De Novo Assembly of kiwifruit Actinidia rufa.</title>
        <authorList>
            <person name="Sugita-Konishi S."/>
            <person name="Sato K."/>
            <person name="Mori E."/>
            <person name="Abe Y."/>
            <person name="Kisaki G."/>
            <person name="Hamano K."/>
            <person name="Suezawa K."/>
            <person name="Otani M."/>
            <person name="Fukuda T."/>
            <person name="Manabe T."/>
            <person name="Gomi K."/>
            <person name="Tabuchi M."/>
            <person name="Akimitsu K."/>
            <person name="Kataoka I."/>
        </authorList>
    </citation>
    <scope>NUCLEOTIDE SEQUENCE [LARGE SCALE GENOMIC DNA]</scope>
    <source>
        <strain evidence="2">cv. Fuchu</strain>
    </source>
</reference>
<organism evidence="1 2">
    <name type="scientific">Actinidia rufa</name>
    <dbReference type="NCBI Taxonomy" id="165716"/>
    <lineage>
        <taxon>Eukaryota</taxon>
        <taxon>Viridiplantae</taxon>
        <taxon>Streptophyta</taxon>
        <taxon>Embryophyta</taxon>
        <taxon>Tracheophyta</taxon>
        <taxon>Spermatophyta</taxon>
        <taxon>Magnoliopsida</taxon>
        <taxon>eudicotyledons</taxon>
        <taxon>Gunneridae</taxon>
        <taxon>Pentapetalae</taxon>
        <taxon>asterids</taxon>
        <taxon>Ericales</taxon>
        <taxon>Actinidiaceae</taxon>
        <taxon>Actinidia</taxon>
    </lineage>
</organism>
<accession>A0A7J0EEM8</accession>
<proteinExistence type="predicted"/>
<dbReference type="AlphaFoldDB" id="A0A7J0EEM8"/>
<dbReference type="Proteomes" id="UP000585474">
    <property type="component" value="Unassembled WGS sequence"/>
</dbReference>
<evidence type="ECO:0000313" key="2">
    <source>
        <dbReference type="Proteomes" id="UP000585474"/>
    </source>
</evidence>
<comment type="caution">
    <text evidence="1">The sequence shown here is derived from an EMBL/GenBank/DDBJ whole genome shotgun (WGS) entry which is preliminary data.</text>
</comment>
<evidence type="ECO:0000313" key="1">
    <source>
        <dbReference type="EMBL" id="GFY84626.1"/>
    </source>
</evidence>
<gene>
    <name evidence="1" type="ORF">Acr_03g0014000</name>
</gene>
<dbReference type="EMBL" id="BJWL01000003">
    <property type="protein sequence ID" value="GFY84626.1"/>
    <property type="molecule type" value="Genomic_DNA"/>
</dbReference>